<dbReference type="Gene3D" id="3.40.50.12500">
    <property type="match status" value="1"/>
</dbReference>
<organism evidence="2 3">
    <name type="scientific">Oceanisphaera avium</name>
    <dbReference type="NCBI Taxonomy" id="1903694"/>
    <lineage>
        <taxon>Bacteria</taxon>
        <taxon>Pseudomonadati</taxon>
        <taxon>Pseudomonadota</taxon>
        <taxon>Gammaproteobacteria</taxon>
        <taxon>Aeromonadales</taxon>
        <taxon>Aeromonadaceae</taxon>
        <taxon>Oceanisphaera</taxon>
    </lineage>
</organism>
<dbReference type="GO" id="GO:0047661">
    <property type="term" value="F:amino-acid racemase activity"/>
    <property type="evidence" value="ECO:0007669"/>
    <property type="project" value="InterPro"/>
</dbReference>
<evidence type="ECO:0000256" key="1">
    <source>
        <dbReference type="ARBA" id="ARBA00038414"/>
    </source>
</evidence>
<sequence>MVEQAQTVLGLGVRVMGKTNTQAPNLLATPADMQLAKQGVLALGLEAAQALTGREKSSAIIIAAFSDPGLLELRTQVSIPVLGIGEAVFLEAAANHKRFSIVTITPDPELLASFCTRVAELGLGAQYCGARVTQGNAQTLLVSPQLLDAALSSTITKSIHDGAQAIILGGGPLSASADRLQPQFDIPLLNPVAAAARAAFKD</sequence>
<comment type="similarity">
    <text evidence="1">Belongs to the HyuE racemase family.</text>
</comment>
<dbReference type="InterPro" id="IPR015942">
    <property type="entry name" value="Asp/Glu/hydantoin_racemase"/>
</dbReference>
<keyword evidence="3" id="KW-1185">Reference proteome</keyword>
<dbReference type="InterPro" id="IPR052186">
    <property type="entry name" value="Hydantoin_racemase-like"/>
</dbReference>
<gene>
    <name evidence="2" type="ORF">CBP12_10950</name>
</gene>
<reference evidence="3" key="1">
    <citation type="submission" date="2017-05" db="EMBL/GenBank/DDBJ databases">
        <authorList>
            <person name="Sung H."/>
        </authorList>
    </citation>
    <scope>NUCLEOTIDE SEQUENCE [LARGE SCALE GENOMIC DNA]</scope>
    <source>
        <strain evidence="3">AMac2203</strain>
    </source>
</reference>
<dbReference type="Proteomes" id="UP000243793">
    <property type="component" value="Chromosome"/>
</dbReference>
<dbReference type="InterPro" id="IPR053714">
    <property type="entry name" value="Iso_Racemase_Enz_sf"/>
</dbReference>
<dbReference type="Pfam" id="PF01177">
    <property type="entry name" value="Asp_Glu_race"/>
    <property type="match status" value="1"/>
</dbReference>
<evidence type="ECO:0008006" key="4">
    <source>
        <dbReference type="Google" id="ProtNLM"/>
    </source>
</evidence>
<dbReference type="OrthoDB" id="9791723at2"/>
<evidence type="ECO:0000313" key="3">
    <source>
        <dbReference type="Proteomes" id="UP000243793"/>
    </source>
</evidence>
<dbReference type="PANTHER" id="PTHR28047">
    <property type="entry name" value="PROTEIN DCG1"/>
    <property type="match status" value="1"/>
</dbReference>
<proteinExistence type="inferred from homology"/>
<name>A0A1Y0D1V8_9GAMM</name>
<dbReference type="KEGG" id="ocm:CBP12_10950"/>
<evidence type="ECO:0000313" key="2">
    <source>
        <dbReference type="EMBL" id="ART81186.1"/>
    </source>
</evidence>
<dbReference type="PANTHER" id="PTHR28047:SF5">
    <property type="entry name" value="PROTEIN DCG1"/>
    <property type="match status" value="1"/>
</dbReference>
<dbReference type="AlphaFoldDB" id="A0A1Y0D1V8"/>
<accession>A0A1Y0D1V8</accession>
<dbReference type="EMBL" id="CP021376">
    <property type="protein sequence ID" value="ART81186.1"/>
    <property type="molecule type" value="Genomic_DNA"/>
</dbReference>
<protein>
    <recommendedName>
        <fullName evidence="4">Hydantoin racemase</fullName>
    </recommendedName>
</protein>